<dbReference type="PROSITE" id="PS50828">
    <property type="entry name" value="SMR"/>
    <property type="match status" value="1"/>
</dbReference>
<evidence type="ECO:0000256" key="1">
    <source>
        <dbReference type="SAM" id="MobiDB-lite"/>
    </source>
</evidence>
<dbReference type="SUPFAM" id="SSF160443">
    <property type="entry name" value="SMR domain-like"/>
    <property type="match status" value="1"/>
</dbReference>
<dbReference type="SMART" id="SM00463">
    <property type="entry name" value="SMR"/>
    <property type="match status" value="1"/>
</dbReference>
<dbReference type="RefSeq" id="WP_073627970.1">
    <property type="nucleotide sequence ID" value="NZ_FRXO01000003.1"/>
</dbReference>
<dbReference type="Pfam" id="PF01713">
    <property type="entry name" value="Smr"/>
    <property type="match status" value="1"/>
</dbReference>
<dbReference type="InterPro" id="IPR036063">
    <property type="entry name" value="Smr_dom_sf"/>
</dbReference>
<dbReference type="EMBL" id="FRXO01000003">
    <property type="protein sequence ID" value="SHO65014.1"/>
    <property type="molecule type" value="Genomic_DNA"/>
</dbReference>
<evidence type="ECO:0000313" key="4">
    <source>
        <dbReference type="Proteomes" id="UP000186406"/>
    </source>
</evidence>
<accession>A0A1M7ZJE5</accession>
<evidence type="ECO:0000259" key="2">
    <source>
        <dbReference type="PROSITE" id="PS50828"/>
    </source>
</evidence>
<sequence>MSGRGRRRGLTEEDRALWERLAATVEPLPQKRGRHARQRDAAVAPDAAGEAEASPPRALPSTAPPGPVAAGKPLVSRPKPPPMVPLERRAVRRLKSGRSDVEDRLDLHGMTQEAAKARLMAFLARAQAGGLKTVLVITGKGGGSVVPLDFAEPERGILRRMVPLWLAMPAARALVVGYSEATISHGGSGALYVTIRRPRP</sequence>
<dbReference type="Gene3D" id="3.30.1370.110">
    <property type="match status" value="1"/>
</dbReference>
<dbReference type="PANTHER" id="PTHR35562:SF2">
    <property type="entry name" value="DNA ENDONUCLEASE SMRA-RELATED"/>
    <property type="match status" value="1"/>
</dbReference>
<dbReference type="OrthoDB" id="7165597at2"/>
<proteinExistence type="predicted"/>
<feature type="region of interest" description="Disordered" evidence="1">
    <location>
        <begin position="23"/>
        <end position="84"/>
    </location>
</feature>
<keyword evidence="4" id="KW-1185">Reference proteome</keyword>
<dbReference type="PANTHER" id="PTHR35562">
    <property type="entry name" value="DNA ENDONUCLEASE SMRA-RELATED"/>
    <property type="match status" value="1"/>
</dbReference>
<protein>
    <submittedName>
        <fullName evidence="3">DNA-nicking endonuclease, Smr domain</fullName>
    </submittedName>
</protein>
<feature type="domain" description="Smr" evidence="2">
    <location>
        <begin position="105"/>
        <end position="196"/>
    </location>
</feature>
<name>A0A1M7ZJE5_9HYPH</name>
<dbReference type="AlphaFoldDB" id="A0A1M7ZJE5"/>
<gene>
    <name evidence="3" type="ORF">SAMN02745172_01941</name>
</gene>
<dbReference type="Proteomes" id="UP000186406">
    <property type="component" value="Unassembled WGS sequence"/>
</dbReference>
<keyword evidence="3" id="KW-0540">Nuclease</keyword>
<reference evidence="3 4" key="1">
    <citation type="submission" date="2016-12" db="EMBL/GenBank/DDBJ databases">
        <authorList>
            <person name="Song W.-J."/>
            <person name="Kurnit D.M."/>
        </authorList>
    </citation>
    <scope>NUCLEOTIDE SEQUENCE [LARGE SCALE GENOMIC DNA]</scope>
    <source>
        <strain evidence="3 4">DSM 19599</strain>
    </source>
</reference>
<dbReference type="InterPro" id="IPR002625">
    <property type="entry name" value="Smr_dom"/>
</dbReference>
<evidence type="ECO:0000313" key="3">
    <source>
        <dbReference type="EMBL" id="SHO65014.1"/>
    </source>
</evidence>
<organism evidence="3 4">
    <name type="scientific">Pseudoxanthobacter soli DSM 19599</name>
    <dbReference type="NCBI Taxonomy" id="1123029"/>
    <lineage>
        <taxon>Bacteria</taxon>
        <taxon>Pseudomonadati</taxon>
        <taxon>Pseudomonadota</taxon>
        <taxon>Alphaproteobacteria</taxon>
        <taxon>Hyphomicrobiales</taxon>
        <taxon>Segnochrobactraceae</taxon>
        <taxon>Pseudoxanthobacter</taxon>
    </lineage>
</organism>
<dbReference type="STRING" id="1123029.SAMN02745172_01941"/>
<feature type="compositionally biased region" description="Low complexity" evidence="1">
    <location>
        <begin position="41"/>
        <end position="53"/>
    </location>
</feature>
<dbReference type="GO" id="GO:0004519">
    <property type="term" value="F:endonuclease activity"/>
    <property type="evidence" value="ECO:0007669"/>
    <property type="project" value="UniProtKB-KW"/>
</dbReference>
<keyword evidence="3" id="KW-0378">Hydrolase</keyword>
<keyword evidence="3" id="KW-0255">Endonuclease</keyword>